<evidence type="ECO:0000313" key="3">
    <source>
        <dbReference type="Proteomes" id="UP000176404"/>
    </source>
</evidence>
<dbReference type="Proteomes" id="UP000176404">
    <property type="component" value="Unassembled WGS sequence"/>
</dbReference>
<proteinExistence type="predicted"/>
<dbReference type="NCBIfam" id="NF045780">
    <property type="entry name" value="TrlF_fam_ATP"/>
    <property type="match status" value="1"/>
</dbReference>
<reference evidence="2 3" key="1">
    <citation type="journal article" date="2016" name="Nat. Commun.">
        <title>Thousands of microbial genomes shed light on interconnected biogeochemical processes in an aquifer system.</title>
        <authorList>
            <person name="Anantharaman K."/>
            <person name="Brown C.T."/>
            <person name="Hug L.A."/>
            <person name="Sharon I."/>
            <person name="Castelle C.J."/>
            <person name="Probst A.J."/>
            <person name="Thomas B.C."/>
            <person name="Singh A."/>
            <person name="Wilkins M.J."/>
            <person name="Karaoz U."/>
            <person name="Brodie E.L."/>
            <person name="Williams K.H."/>
            <person name="Hubbard S.S."/>
            <person name="Banfield J.F."/>
        </authorList>
    </citation>
    <scope>NUCLEOTIDE SEQUENCE [LARGE SCALE GENOMIC DNA]</scope>
</reference>
<evidence type="ECO:0000313" key="2">
    <source>
        <dbReference type="EMBL" id="OGM60768.1"/>
    </source>
</evidence>
<dbReference type="Gene3D" id="3.40.50.300">
    <property type="entry name" value="P-loop containing nucleotide triphosphate hydrolases"/>
    <property type="match status" value="2"/>
</dbReference>
<dbReference type="Gene3D" id="3.20.20.140">
    <property type="entry name" value="Metal-dependent hydrolases"/>
    <property type="match status" value="1"/>
</dbReference>
<gene>
    <name evidence="2" type="ORF">A2892_01860</name>
</gene>
<protein>
    <recommendedName>
        <fullName evidence="4">ATPase involved in DNA repair</fullName>
    </recommendedName>
</protein>
<organism evidence="2 3">
    <name type="scientific">Candidatus Woesebacteria bacterium RIFCSPLOWO2_01_FULL_39_10b</name>
    <dbReference type="NCBI Taxonomy" id="1802517"/>
    <lineage>
        <taxon>Bacteria</taxon>
        <taxon>Candidatus Woeseibacteriota</taxon>
    </lineage>
</organism>
<keyword evidence="1" id="KW-0175">Coiled coil</keyword>
<dbReference type="STRING" id="1802517.A2892_01860"/>
<accession>A0A1F8BBP6</accession>
<comment type="caution">
    <text evidence="2">The sequence shown here is derived from an EMBL/GenBank/DDBJ whole genome shotgun (WGS) entry which is preliminary data.</text>
</comment>
<feature type="coiled-coil region" evidence="1">
    <location>
        <begin position="520"/>
        <end position="576"/>
    </location>
</feature>
<evidence type="ECO:0000256" key="1">
    <source>
        <dbReference type="SAM" id="Coils"/>
    </source>
</evidence>
<dbReference type="InterPro" id="IPR054787">
    <property type="entry name" value="TrlF_ATPase"/>
</dbReference>
<dbReference type="EMBL" id="MGHD01000003">
    <property type="protein sequence ID" value="OGM60768.1"/>
    <property type="molecule type" value="Genomic_DNA"/>
</dbReference>
<name>A0A1F8BBP6_9BACT</name>
<dbReference type="AlphaFoldDB" id="A0A1F8BBP6"/>
<evidence type="ECO:0008006" key="4">
    <source>
        <dbReference type="Google" id="ProtNLM"/>
    </source>
</evidence>
<dbReference type="SUPFAM" id="SSF52540">
    <property type="entry name" value="P-loop containing nucleoside triphosphate hydrolases"/>
    <property type="match status" value="1"/>
</dbReference>
<sequence length="954" mass="108403">MEYPRGSEWRKWDLHVHSPLSILANKYPKLANGEPDWNKFLKKLEGLDLAAVGITDYFSIEGYKKILEFRKAGRLKNISLVLPNIEFRLNSVISSRKDGTDPRRLNYHVIFSDEVSPQDIEEHFLHDLHFYYEGNPQSKDESRKLKLSNLTVLGKQLISQHALFKGRNPLELGASNAVVSHEEITELLSGDSRFKGKYLLVLPEELSNLIDWNGQDHLMRKGLLQKSDMVFSSNPKTIQWCLGKQPYKEGEKKFKEEFKTLKSCIHGSDSHCIDEVGVPCAKRGVSTHKCGEKTDACDLRFCWVEADPTFEGLKQLLYEPEDRVSIQPGCPIPPRSNLTIDQIKITESKINDELSIAKTDINLNPGLVAVAGGKGTGKTAFVDQIANCYIDRVNSGDENSFIKRISDQNPDLKTELTFKDKTTFSKKATDLSFFEEGQIAYIAQGELEQYIGEKSDLDEYVNDLIFQSPKIQNSVEKYEFSKIQTKIGDLKQKILQKSQSIESTEQATKTEIVEKAKVKEKQLKVGLKDINQRIAELEKSLNSKKVKIAKGKQEAIANLKNRRDLLIKLKEELTQAIAFIDQEFPTFNSYISSINQLLKKLKVPESFPDLAYADKDKLQEKLDYIEQEINKAIENIGKAQKDIDQFEAGIRSHTSLLDKKRETEIALNKAEEENKNLKKKKKELASEIKERKELFTQMVTAFLELKKKYDEIISLFSVDKAQVLSDLDFVAEVNFNSKQLLKNAEDVVDNRKVMVRPEDGDTWVFKGLVGFYKAVAAGDETKVNVLVDELEHLSNDLKGKIKTSSVISVGDFYKFLYDSYLTVIPVVKYKNTSVNKLSLGQKATVLIKIYLAEGDKPIIIDSHDDHLDNEFIMDELIGSIREAKKYRQIILVSNNGNVVINSDAEQVILANRDSNGKISYISGSIEEPKIRNRAVKVLEGGSEAFKKRQQKYRI</sequence>
<dbReference type="InterPro" id="IPR027417">
    <property type="entry name" value="P-loop_NTPase"/>
</dbReference>
<feature type="coiled-coil region" evidence="1">
    <location>
        <begin position="615"/>
        <end position="697"/>
    </location>
</feature>